<protein>
    <submittedName>
        <fullName evidence="1">Uncharacterized protein</fullName>
    </submittedName>
</protein>
<reference evidence="1" key="1">
    <citation type="submission" date="2019-08" db="EMBL/GenBank/DDBJ databases">
        <authorList>
            <person name="Kucharzyk K."/>
            <person name="Murdoch R.W."/>
            <person name="Higgins S."/>
            <person name="Loffler F."/>
        </authorList>
    </citation>
    <scope>NUCLEOTIDE SEQUENCE</scope>
</reference>
<gene>
    <name evidence="1" type="ORF">SDC9_173576</name>
</gene>
<comment type="caution">
    <text evidence="1">The sequence shown here is derived from an EMBL/GenBank/DDBJ whole genome shotgun (WGS) entry which is preliminary data.</text>
</comment>
<evidence type="ECO:0000313" key="1">
    <source>
        <dbReference type="EMBL" id="MPN26152.1"/>
    </source>
</evidence>
<name>A0A645GJU9_9ZZZZ</name>
<proteinExistence type="predicted"/>
<organism evidence="1">
    <name type="scientific">bioreactor metagenome</name>
    <dbReference type="NCBI Taxonomy" id="1076179"/>
    <lineage>
        <taxon>unclassified sequences</taxon>
        <taxon>metagenomes</taxon>
        <taxon>ecological metagenomes</taxon>
    </lineage>
</organism>
<accession>A0A645GJU9</accession>
<dbReference type="AlphaFoldDB" id="A0A645GJU9"/>
<sequence length="68" mass="7777">MQKVVDVFEIFIVPALVGSQRNCICIFLNGSIHYFFSGFIVTEMDDFTSCSLNHTAHNVNRYIMSVKK</sequence>
<dbReference type="EMBL" id="VSSQ01075590">
    <property type="protein sequence ID" value="MPN26152.1"/>
    <property type="molecule type" value="Genomic_DNA"/>
</dbReference>